<dbReference type="InterPro" id="IPR018247">
    <property type="entry name" value="EF_Hand_1_Ca_BS"/>
</dbReference>
<evidence type="ECO:0000256" key="2">
    <source>
        <dbReference type="ARBA" id="ARBA00010564"/>
    </source>
</evidence>
<dbReference type="Pfam" id="PF23436">
    <property type="entry name" value="RabGap-TBC_2"/>
    <property type="match status" value="1"/>
</dbReference>
<evidence type="ECO:0008006" key="17">
    <source>
        <dbReference type="Google" id="ProtNLM"/>
    </source>
</evidence>
<feature type="compositionally biased region" description="Polar residues" evidence="12">
    <location>
        <begin position="110"/>
        <end position="120"/>
    </location>
</feature>
<dbReference type="InterPro" id="IPR016558">
    <property type="entry name" value="DNA_primase_lsu_euk"/>
</dbReference>
<feature type="coiled-coil region" evidence="11">
    <location>
        <begin position="562"/>
        <end position="624"/>
    </location>
</feature>
<evidence type="ECO:0000256" key="11">
    <source>
        <dbReference type="SAM" id="Coils"/>
    </source>
</evidence>
<dbReference type="Gene3D" id="1.10.472.80">
    <property type="entry name" value="Ypt/Rab-GAP domain of gyp1p, domain 3"/>
    <property type="match status" value="1"/>
</dbReference>
<dbReference type="AlphaFoldDB" id="A0A1X0SBV2"/>
<evidence type="ECO:0000256" key="1">
    <source>
        <dbReference type="ARBA" id="ARBA00001966"/>
    </source>
</evidence>
<keyword evidence="10" id="KW-0238">DNA-binding</keyword>
<dbReference type="OMA" id="HRHMESE"/>
<name>A0A1X0SBV2_RHIZD</name>
<organism evidence="15 16">
    <name type="scientific">Rhizopus microsporus</name>
    <dbReference type="NCBI Taxonomy" id="58291"/>
    <lineage>
        <taxon>Eukaryota</taxon>
        <taxon>Fungi</taxon>
        <taxon>Fungi incertae sedis</taxon>
        <taxon>Mucoromycota</taxon>
        <taxon>Mucoromycotina</taxon>
        <taxon>Mucoromycetes</taxon>
        <taxon>Mucorales</taxon>
        <taxon>Mucorineae</taxon>
        <taxon>Rhizopodaceae</taxon>
        <taxon>Rhizopus</taxon>
    </lineage>
</organism>
<evidence type="ECO:0000313" key="16">
    <source>
        <dbReference type="Proteomes" id="UP000242381"/>
    </source>
</evidence>
<dbReference type="GO" id="GO:0051539">
    <property type="term" value="F:4 iron, 4 sulfur cluster binding"/>
    <property type="evidence" value="ECO:0007669"/>
    <property type="project" value="UniProtKB-KW"/>
</dbReference>
<dbReference type="GO" id="GO:0005509">
    <property type="term" value="F:calcium ion binding"/>
    <property type="evidence" value="ECO:0007669"/>
    <property type="project" value="InterPro"/>
</dbReference>
<proteinExistence type="inferred from homology"/>
<dbReference type="GO" id="GO:0006270">
    <property type="term" value="P:DNA replication initiation"/>
    <property type="evidence" value="ECO:0007669"/>
    <property type="project" value="TreeGrafter"/>
</dbReference>
<evidence type="ECO:0000256" key="9">
    <source>
        <dbReference type="ARBA" id="ARBA00023014"/>
    </source>
</evidence>
<keyword evidence="8" id="KW-0408">Iron</keyword>
<dbReference type="InterPro" id="IPR058560">
    <property type="entry name" value="DNA_primase_C"/>
</dbReference>
<evidence type="ECO:0000256" key="6">
    <source>
        <dbReference type="ARBA" id="ARBA00022705"/>
    </source>
</evidence>
<evidence type="ECO:0000259" key="14">
    <source>
        <dbReference type="PROSITE" id="PS50222"/>
    </source>
</evidence>
<feature type="compositionally biased region" description="Polar residues" evidence="12">
    <location>
        <begin position="91"/>
        <end position="102"/>
    </location>
</feature>
<dbReference type="PANTHER" id="PTHR10537">
    <property type="entry name" value="DNA PRIMASE LARGE SUBUNIT"/>
    <property type="match status" value="1"/>
</dbReference>
<keyword evidence="9" id="KW-0411">Iron-sulfur</keyword>
<feature type="compositionally biased region" description="Acidic residues" evidence="12">
    <location>
        <begin position="72"/>
        <end position="88"/>
    </location>
</feature>
<sequence>MTTLYDPPVKQPTREYEEDSMTTSSATDDDKDPKFEMAEYDLDVVDEALLNPHNKEYMDHFGFTIQVRTDDEASSDEDSSSFDEDEPMQPDNHTVTTTTGISDNDDDMSSIETNITSPHQSHSDDDILHSKSAFYPNTVPILKSPPTSINNNNNNSNKSVNRASIISTISNKFKRPVSVSSIPTSPATTAISRPSQTFEQRRSIHKSIGHSRSSVVIRKFTHYDHRYDSERQALLKQEALERLTSCRLDEEKIDWDFWSHTISNLSSVIESQMDDLRSHLAHGGIPSPIRGYVWQIISKSRDLNVIEYNELLKKTSSFEKQIQRDLTRTFPNYSYFMNENGRQALFRVAKAYSLFDQEVGYCQGLAFIIGCLLVHMSEEEAFLVLIKLMGKYDLRGHFTPRMETLHQHMYQFDNVFQQKLPVVHRHMESEGVSPSMYASQWFITLCSYRCPIEMSFRIMDLLFIEGPQVLVQIALALIVRNQEHILKLKFDALVDFLCNGIFQVYEDNTDGFVSDVYRIELPTKFMARLAQQYSEEIEYRDSRSTSQEDHLRRVNGQLSEHIRMVEGSLASLRAENKDLTQQIIDSKMDIARIVDEKEKLSHDYSQLKAAYENQVDENRKLAEKNVYLVNQLTDIENMLINMKLASKSRRVNRFSAAAEAATNGVYVDIGRDYDLQSEYPFRLNFYLKPPPSEITIEELEEYALDRLQVLRCIERTLISGKDLKVELQKAIDKYLPLKSNASKADSLYEERRKDHISHFMLRMAYCRSEDLKNWFVRQETTLFKFRFDQESMEEKKAFLQQLNLNWKMLSIEEKESMRQELEACCFSLLRSRSDNVSMPVVEQFVNSETFFEVDFEKVPNMVGSRLVYLKGGKAYVPMSEQVNIVLNEYREFLYKSLEATASLLPRMEEDGRLKPFLLNMEKQYIGKSYNNYDPNHSGTVTANEVDSVVRQHAPLCMRHLHDGLRASKHLRHHGRLQYGLFLKGIGLSVEEALNFWRRAFSDTTDDKFQKNYAYNIRHSYGLEGRRLNYSPYSCSKIINEQAPSAGEFHGCPFKHSSQKSLEAKLYKDQISKGHVDEILRLAGDKHYQLACTRYFEVMHPGIKDKIDPIEHPNQYYELSKKLADGDVKQDAMNIDG</sequence>
<dbReference type="FunFam" id="1.10.472.80:FF:000027">
    <property type="entry name" value="GTPase activating protein (Evi5)"/>
    <property type="match status" value="1"/>
</dbReference>
<dbReference type="Gene3D" id="1.10.8.270">
    <property type="entry name" value="putative rabgap domain of human tbc1 domain family member 14 like domains"/>
    <property type="match status" value="1"/>
</dbReference>
<feature type="domain" description="Rab-GAP TBC" evidence="13">
    <location>
        <begin position="284"/>
        <end position="466"/>
    </location>
</feature>
<keyword evidence="4" id="KW-0004">4Fe-4S</keyword>
<accession>A0A1X0SBV2</accession>
<dbReference type="InterPro" id="IPR007238">
    <property type="entry name" value="DNA_primase_lsu_euk/arc"/>
</dbReference>
<dbReference type="Proteomes" id="UP000242381">
    <property type="component" value="Unassembled WGS sequence"/>
</dbReference>
<dbReference type="SUPFAM" id="SSF47923">
    <property type="entry name" value="Ypt/Rab-GAP domain of gyp1p"/>
    <property type="match status" value="2"/>
</dbReference>
<dbReference type="GO" id="GO:0006269">
    <property type="term" value="P:DNA replication, synthesis of primer"/>
    <property type="evidence" value="ECO:0007669"/>
    <property type="project" value="UniProtKB-KW"/>
</dbReference>
<evidence type="ECO:0000256" key="3">
    <source>
        <dbReference type="ARBA" id="ARBA00022468"/>
    </source>
</evidence>
<feature type="region of interest" description="Disordered" evidence="12">
    <location>
        <begin position="69"/>
        <end position="125"/>
    </location>
</feature>
<dbReference type="Pfam" id="PF26466">
    <property type="entry name" value="DNA_primase_lrg_N"/>
    <property type="match status" value="1"/>
</dbReference>
<dbReference type="Pfam" id="PF04104">
    <property type="entry name" value="DNA_primase_lrg"/>
    <property type="match status" value="1"/>
</dbReference>
<evidence type="ECO:0000256" key="12">
    <source>
        <dbReference type="SAM" id="MobiDB-lite"/>
    </source>
</evidence>
<gene>
    <name evidence="15" type="ORF">BCV71DRAFT_288587</name>
</gene>
<evidence type="ECO:0000256" key="4">
    <source>
        <dbReference type="ARBA" id="ARBA00022485"/>
    </source>
</evidence>
<dbReference type="PANTHER" id="PTHR10537:SF3">
    <property type="entry name" value="DNA PRIMASE LARGE SUBUNIT"/>
    <property type="match status" value="1"/>
</dbReference>
<keyword evidence="6" id="KW-0235">DNA replication</keyword>
<feature type="region of interest" description="Disordered" evidence="12">
    <location>
        <begin position="1"/>
        <end position="35"/>
    </location>
</feature>
<feature type="domain" description="EF-hand" evidence="14">
    <location>
        <begin position="920"/>
        <end position="955"/>
    </location>
</feature>
<evidence type="ECO:0000256" key="8">
    <source>
        <dbReference type="ARBA" id="ARBA00023004"/>
    </source>
</evidence>
<dbReference type="VEuPathDB" id="FungiDB:BCV72DRAFT_254345"/>
<dbReference type="Gene3D" id="1.20.930.80">
    <property type="match status" value="1"/>
</dbReference>
<feature type="compositionally biased region" description="Polar residues" evidence="12">
    <location>
        <begin position="178"/>
        <end position="198"/>
    </location>
</feature>
<keyword evidence="7" id="KW-0479">Metal-binding</keyword>
<dbReference type="PROSITE" id="PS50222">
    <property type="entry name" value="EF_HAND_2"/>
    <property type="match status" value="1"/>
</dbReference>
<dbReference type="FunFam" id="1.10.8.270:FF:000001">
    <property type="entry name" value="TBC1 domain family member 1"/>
    <property type="match status" value="1"/>
</dbReference>
<comment type="cofactor">
    <cofactor evidence="1">
        <name>[4Fe-4S] cluster</name>
        <dbReference type="ChEBI" id="CHEBI:49883"/>
    </cofactor>
</comment>
<evidence type="ECO:0000256" key="7">
    <source>
        <dbReference type="ARBA" id="ARBA00022723"/>
    </source>
</evidence>
<dbReference type="InterPro" id="IPR035969">
    <property type="entry name" value="Rab-GAP_TBC_sf"/>
</dbReference>
<dbReference type="GO" id="GO:0005658">
    <property type="term" value="C:alpha DNA polymerase:primase complex"/>
    <property type="evidence" value="ECO:0007669"/>
    <property type="project" value="TreeGrafter"/>
</dbReference>
<keyword evidence="11" id="KW-0175">Coiled coil</keyword>
<evidence type="ECO:0000256" key="5">
    <source>
        <dbReference type="ARBA" id="ARBA00022515"/>
    </source>
</evidence>
<protein>
    <recommendedName>
        <fullName evidence="17">Rab-GAP TBC domain-containing protein</fullName>
    </recommendedName>
</protein>
<dbReference type="EMBL" id="KV921274">
    <property type="protein sequence ID" value="ORE21752.1"/>
    <property type="molecule type" value="Genomic_DNA"/>
</dbReference>
<evidence type="ECO:0000256" key="10">
    <source>
        <dbReference type="ARBA" id="ARBA00023125"/>
    </source>
</evidence>
<comment type="similarity">
    <text evidence="2">Belongs to the eukaryotic-type primase large subunit family.</text>
</comment>
<reference evidence="15 16" key="1">
    <citation type="journal article" date="2016" name="Proc. Natl. Acad. Sci. U.S.A.">
        <title>Lipid metabolic changes in an early divergent fungus govern the establishment of a mutualistic symbiosis with endobacteria.</title>
        <authorList>
            <person name="Lastovetsky O.A."/>
            <person name="Gaspar M.L."/>
            <person name="Mondo S.J."/>
            <person name="LaButti K.M."/>
            <person name="Sandor L."/>
            <person name="Grigoriev I.V."/>
            <person name="Henry S.A."/>
            <person name="Pawlowska T.E."/>
        </authorList>
    </citation>
    <scope>NUCLEOTIDE SEQUENCE [LARGE SCALE GENOMIC DNA]</scope>
    <source>
        <strain evidence="15 16">ATCC 11559</strain>
    </source>
</reference>
<evidence type="ECO:0000259" key="13">
    <source>
        <dbReference type="PROSITE" id="PS50086"/>
    </source>
</evidence>
<dbReference type="PROSITE" id="PS00018">
    <property type="entry name" value="EF_HAND_1"/>
    <property type="match status" value="1"/>
</dbReference>
<dbReference type="InterPro" id="IPR000195">
    <property type="entry name" value="Rab-GAP-TBC_dom"/>
</dbReference>
<evidence type="ECO:0000313" key="15">
    <source>
        <dbReference type="EMBL" id="ORE21752.1"/>
    </source>
</evidence>
<dbReference type="PROSITE" id="PS50086">
    <property type="entry name" value="TBC_RABGAP"/>
    <property type="match status" value="1"/>
</dbReference>
<keyword evidence="3" id="KW-0343">GTPase activation</keyword>
<dbReference type="GO" id="GO:0005096">
    <property type="term" value="F:GTPase activator activity"/>
    <property type="evidence" value="ECO:0007669"/>
    <property type="project" value="UniProtKB-KW"/>
</dbReference>
<dbReference type="InterPro" id="IPR002048">
    <property type="entry name" value="EF_hand_dom"/>
</dbReference>
<feature type="region of interest" description="Disordered" evidence="12">
    <location>
        <begin position="177"/>
        <end position="198"/>
    </location>
</feature>
<dbReference type="SMART" id="SM00164">
    <property type="entry name" value="TBC"/>
    <property type="match status" value="1"/>
</dbReference>
<keyword evidence="5" id="KW-0639">Primosome</keyword>
<dbReference type="GO" id="GO:0003677">
    <property type="term" value="F:DNA binding"/>
    <property type="evidence" value="ECO:0007669"/>
    <property type="project" value="UniProtKB-KW"/>
</dbReference>
<dbReference type="CDD" id="cd07322">
    <property type="entry name" value="PriL_PriS_Eukaryotic"/>
    <property type="match status" value="1"/>
</dbReference>